<name>A0AAD5V5K8_9APHY</name>
<organism evidence="2 3">
    <name type="scientific">Meripilus lineatus</name>
    <dbReference type="NCBI Taxonomy" id="2056292"/>
    <lineage>
        <taxon>Eukaryota</taxon>
        <taxon>Fungi</taxon>
        <taxon>Dikarya</taxon>
        <taxon>Basidiomycota</taxon>
        <taxon>Agaricomycotina</taxon>
        <taxon>Agaricomycetes</taxon>
        <taxon>Polyporales</taxon>
        <taxon>Meripilaceae</taxon>
        <taxon>Meripilus</taxon>
    </lineage>
</organism>
<dbReference type="InterPro" id="IPR036047">
    <property type="entry name" value="F-box-like_dom_sf"/>
</dbReference>
<evidence type="ECO:0000313" key="2">
    <source>
        <dbReference type="EMBL" id="KAJ3486898.1"/>
    </source>
</evidence>
<dbReference type="AlphaFoldDB" id="A0AAD5V5K8"/>
<dbReference type="Proteomes" id="UP001212997">
    <property type="component" value="Unassembled WGS sequence"/>
</dbReference>
<reference evidence="2" key="1">
    <citation type="submission" date="2022-07" db="EMBL/GenBank/DDBJ databases">
        <title>Genome Sequence of Physisporinus lineatus.</title>
        <authorList>
            <person name="Buettner E."/>
        </authorList>
    </citation>
    <scope>NUCLEOTIDE SEQUENCE</scope>
    <source>
        <strain evidence="2">VT162</strain>
    </source>
</reference>
<proteinExistence type="predicted"/>
<evidence type="ECO:0000259" key="1">
    <source>
        <dbReference type="Pfam" id="PF00646"/>
    </source>
</evidence>
<dbReference type="Pfam" id="PF00646">
    <property type="entry name" value="F-box"/>
    <property type="match status" value="1"/>
</dbReference>
<keyword evidence="3" id="KW-1185">Reference proteome</keyword>
<dbReference type="SUPFAM" id="SSF81383">
    <property type="entry name" value="F-box domain"/>
    <property type="match status" value="1"/>
</dbReference>
<gene>
    <name evidence="2" type="ORF">NLI96_g3906</name>
</gene>
<protein>
    <recommendedName>
        <fullName evidence="1">F-box domain-containing protein</fullName>
    </recommendedName>
</protein>
<comment type="caution">
    <text evidence="2">The sequence shown here is derived from an EMBL/GenBank/DDBJ whole genome shotgun (WGS) entry which is preliminary data.</text>
</comment>
<dbReference type="InterPro" id="IPR001810">
    <property type="entry name" value="F-box_dom"/>
</dbReference>
<feature type="domain" description="F-box" evidence="1">
    <location>
        <begin position="473"/>
        <end position="511"/>
    </location>
</feature>
<evidence type="ECO:0000313" key="3">
    <source>
        <dbReference type="Proteomes" id="UP001212997"/>
    </source>
</evidence>
<accession>A0AAD5V5K8</accession>
<sequence length="632" mass="70760">MPLELIIVILEISDICDVVSKVFCNCIDNSPRLQYRIELLLWGLEDTGSIAVPVSQKRKLLAEYVSWRTTLQPHPLARSQFALELDMTWSTSGGLFCKSTSDGIEITQLPSNVLNIPVKQWRLAVDNPYSFEVDVSQDLILVEFCDEYSFRVKALSLSTGEQHPDAICDAFEIETPEPLLVESAMADLTIMKNRVVASESQITSFVLLDDTHILTSSICETVNAPKISVINSRLTSLPKIIFLFPELLVEPHHYDVELNAAPSSLSTPLVPERNRSPTFTATSDKILTLTVFDGVSNNPVFIVPSWVLQKAIATIGREIHSPSEEDIVVPWEQWGPEGTAFFPTTRLSILESTLFSVSGMLYITEENGSIVLYDFNRFALRRDASLGTTENCTIESDPNKHECETFAEPFSASLPWRKFVTPLKVEPDVTIGIVDNSVLVYHSTGAKSIPDSVSQGHLWDALRLKGLGKDISFPLELIAMILQFTPICDVVQYRQVSKAVCELIDNSPFFQYRMELLLGGLEDTGISPLSVHEKRKLLTEYLSRRKTLRSDVLVRNYIGLGNDKDWSVDGGLCNRFSTTPSILRLPTPFRDPDSNGDLEGWELKTIEDIELYFCEIDISQDLILLANDDEKG</sequence>
<dbReference type="EMBL" id="JANAWD010000107">
    <property type="protein sequence ID" value="KAJ3486898.1"/>
    <property type="molecule type" value="Genomic_DNA"/>
</dbReference>